<dbReference type="AlphaFoldDB" id="K1U6B0"/>
<proteinExistence type="predicted"/>
<dbReference type="SUPFAM" id="SSF54427">
    <property type="entry name" value="NTF2-like"/>
    <property type="match status" value="1"/>
</dbReference>
<dbReference type="Gene3D" id="3.20.20.80">
    <property type="entry name" value="Glycosidases"/>
    <property type="match status" value="1"/>
</dbReference>
<gene>
    <name evidence="1" type="ORF">LEA_01029</name>
</gene>
<accession>K1U6B0</accession>
<protein>
    <submittedName>
        <fullName evidence="1">Uncharacterized protein</fullName>
    </submittedName>
</protein>
<evidence type="ECO:0000313" key="1">
    <source>
        <dbReference type="EMBL" id="EKC80777.1"/>
    </source>
</evidence>
<name>K1U6B0_9ZZZZ</name>
<dbReference type="EMBL" id="AJWY01000729">
    <property type="protein sequence ID" value="EKC80777.1"/>
    <property type="molecule type" value="Genomic_DNA"/>
</dbReference>
<comment type="caution">
    <text evidence="1">The sequence shown here is derived from an EMBL/GenBank/DDBJ whole genome shotgun (WGS) entry which is preliminary data.</text>
</comment>
<reference evidence="1" key="1">
    <citation type="journal article" date="2013" name="Environ. Microbiol.">
        <title>Microbiota from the distal guts of lean and obese adolescents exhibit partial functional redundancy besides clear differences in community structure.</title>
        <authorList>
            <person name="Ferrer M."/>
            <person name="Ruiz A."/>
            <person name="Lanza F."/>
            <person name="Haange S.B."/>
            <person name="Oberbach A."/>
            <person name="Till H."/>
            <person name="Bargiela R."/>
            <person name="Campoy C."/>
            <person name="Segura M.T."/>
            <person name="Richter M."/>
            <person name="von Bergen M."/>
            <person name="Seifert J."/>
            <person name="Suarez A."/>
        </authorList>
    </citation>
    <scope>NUCLEOTIDE SEQUENCE</scope>
</reference>
<organism evidence="1">
    <name type="scientific">human gut metagenome</name>
    <dbReference type="NCBI Taxonomy" id="408170"/>
    <lineage>
        <taxon>unclassified sequences</taxon>
        <taxon>metagenomes</taxon>
        <taxon>organismal metagenomes</taxon>
    </lineage>
</organism>
<sequence>MLYEGNIQYAWGNISPQELVRRFWEALCRGGYGGHGETYIDDKAVWWSHGGELKGDSPERIAFMRKILEEAPDGGLRPKNMEWDELCVVPEDRKSS</sequence>
<dbReference type="InterPro" id="IPR032710">
    <property type="entry name" value="NTF2-like_dom_sf"/>
</dbReference>